<feature type="region of interest" description="Disordered" evidence="4">
    <location>
        <begin position="88"/>
        <end position="107"/>
    </location>
</feature>
<feature type="domain" description="RRM" evidence="5">
    <location>
        <begin position="705"/>
        <end position="781"/>
    </location>
</feature>
<dbReference type="GeneID" id="107109254"/>
<feature type="compositionally biased region" description="Low complexity" evidence="4">
    <location>
        <begin position="396"/>
        <end position="407"/>
    </location>
</feature>
<dbReference type="Gene3D" id="3.30.70.330">
    <property type="match status" value="5"/>
</dbReference>
<evidence type="ECO:0000256" key="2">
    <source>
        <dbReference type="ARBA" id="ARBA00022884"/>
    </source>
</evidence>
<dbReference type="InterPro" id="IPR035979">
    <property type="entry name" value="RBD_domain_sf"/>
</dbReference>
<proteinExistence type="predicted"/>
<evidence type="ECO:0000256" key="4">
    <source>
        <dbReference type="SAM" id="MobiDB-lite"/>
    </source>
</evidence>
<keyword evidence="2 3" id="KW-0694">RNA-binding</keyword>
<dbReference type="PROSITE" id="PS50102">
    <property type="entry name" value="RRM"/>
    <property type="match status" value="3"/>
</dbReference>
<dbReference type="InterPro" id="IPR050666">
    <property type="entry name" value="ESRP"/>
</dbReference>
<reference evidence="7" key="1">
    <citation type="submission" date="2025-08" db="UniProtKB">
        <authorList>
            <consortium name="RefSeq"/>
        </authorList>
    </citation>
    <scope>IDENTIFICATION</scope>
</reference>
<dbReference type="InterPro" id="IPR000504">
    <property type="entry name" value="RRM_dom"/>
</dbReference>
<protein>
    <submittedName>
        <fullName evidence="7">RNA-binding protein 12B</fullName>
    </submittedName>
</protein>
<dbReference type="RefSeq" id="XP_015265321.1">
    <property type="nucleotide sequence ID" value="XM_015409835.1"/>
</dbReference>
<keyword evidence="6" id="KW-1185">Reference proteome</keyword>
<evidence type="ECO:0000313" key="6">
    <source>
        <dbReference type="Proteomes" id="UP000694871"/>
    </source>
</evidence>
<feature type="domain" description="RRM" evidence="5">
    <location>
        <begin position="527"/>
        <end position="604"/>
    </location>
</feature>
<organism evidence="6 7">
    <name type="scientific">Gekko japonicus</name>
    <name type="common">Schlegel's Japanese gecko</name>
    <dbReference type="NCBI Taxonomy" id="146911"/>
    <lineage>
        <taxon>Eukaryota</taxon>
        <taxon>Metazoa</taxon>
        <taxon>Chordata</taxon>
        <taxon>Craniata</taxon>
        <taxon>Vertebrata</taxon>
        <taxon>Euteleostomi</taxon>
        <taxon>Lepidosauria</taxon>
        <taxon>Squamata</taxon>
        <taxon>Bifurcata</taxon>
        <taxon>Gekkota</taxon>
        <taxon>Gekkonidae</taxon>
        <taxon>Gekkoninae</taxon>
        <taxon>Gekko</taxon>
    </lineage>
</organism>
<dbReference type="InterPro" id="IPR012677">
    <property type="entry name" value="Nucleotide-bd_a/b_plait_sf"/>
</dbReference>
<feature type="compositionally biased region" description="Basic and acidic residues" evidence="4">
    <location>
        <begin position="274"/>
        <end position="284"/>
    </location>
</feature>
<evidence type="ECO:0000256" key="1">
    <source>
        <dbReference type="ARBA" id="ARBA00022737"/>
    </source>
</evidence>
<sequence length="781" mass="87723">MAVVIRLQGLPVVAGSADIRRFFSGLEIPDGGVHIIGGEKGEAFIIFATDEDARQGMSFSGGFVKDSRIELFLSSKTEMQHIIDVSRNRSDHGGRETGTGSRWAGSSNSGAGNLSNLVAAIKKGIGKSSYGSLDHVEDDFHSSGSHNSDTEVSKSISNQSKKESFNSENVYVFLRGLPYTASEDDVLNFFSELQVEGVILLQNENDLPSGDCVVKFATPNDAVKALQRNREYMGLRYIEVRPSNKGTWFKYSRSGDEQMDNSFKSFAQLNEESSPSREYSRRESNYMPARQQSHSRTPPRRHVARSRSPSAPRRYLAHSHSTSPSRRYLAHSRSPSAPRRYLARSRSPSAPRRYLARSRSPSAPRRYLARSHSTSPSRRAVVHSRSGSLQRTAAARSRSPLSHSTLPHSSNSTEFYIHIKNLSPAVEKRDLRVFFRELDITNRDITLLKSDSNYEKKREAFVLFRSFSEYQTALKYHKENLFGQAVLIFPTSKKSILQIIEPSGSKRSSERHHHAKEKRDGYAGQKTCVYVRNFPFDVTNVEVQKFFAGFNIDNSDIHLLYDDKGIGLGEALVKFRSEDQARKAESLNRRRFLGTEVLLRCIPEEQMQEFGIHISSMSSEKMQAHPHAHARSEHFYAGGSQGPAAQGNLKHPSDYRCSDDFLCSPDRFRGPPSFPDFHSEGNPGGFPEGHFMPDSNFRGGSDRVTLIKMKNIPFRATPNEILDFFHGYKIIPESLSIHHNDYGLPSGEATLALVNYDEAMAAVNELNDRPFGHRKVRLTLA</sequence>
<dbReference type="Proteomes" id="UP000694871">
    <property type="component" value="Unplaced"/>
</dbReference>
<gene>
    <name evidence="7" type="primary">RBM12B</name>
</gene>
<feature type="domain" description="RRM" evidence="5">
    <location>
        <begin position="170"/>
        <end position="245"/>
    </location>
</feature>
<evidence type="ECO:0000313" key="7">
    <source>
        <dbReference type="RefSeq" id="XP_015265321.1"/>
    </source>
</evidence>
<evidence type="ECO:0000259" key="5">
    <source>
        <dbReference type="PROSITE" id="PS50102"/>
    </source>
</evidence>
<keyword evidence="1" id="KW-0677">Repeat</keyword>
<evidence type="ECO:0000256" key="3">
    <source>
        <dbReference type="PROSITE-ProRule" id="PRU00176"/>
    </source>
</evidence>
<dbReference type="CDD" id="cd12748">
    <property type="entry name" value="RRM4_RBM12B"/>
    <property type="match status" value="1"/>
</dbReference>
<dbReference type="SUPFAM" id="SSF54928">
    <property type="entry name" value="RNA-binding domain, RBD"/>
    <property type="match status" value="4"/>
</dbReference>
<dbReference type="InterPro" id="IPR047188">
    <property type="entry name" value="RRM4_RBM12B"/>
</dbReference>
<accession>A0ABM1JV34</accession>
<feature type="compositionally biased region" description="Low complexity" evidence="4">
    <location>
        <begin position="332"/>
        <end position="366"/>
    </location>
</feature>
<dbReference type="PANTHER" id="PTHR13976">
    <property type="entry name" value="HETEROGENEOUS NUCLEAR RIBONUCLEOPROTEIN-RELATED"/>
    <property type="match status" value="1"/>
</dbReference>
<feature type="region of interest" description="Disordered" evidence="4">
    <location>
        <begin position="268"/>
        <end position="407"/>
    </location>
</feature>
<name>A0ABM1JV34_GEKJA</name>
<dbReference type="SMART" id="SM00360">
    <property type="entry name" value="RRM"/>
    <property type="match status" value="5"/>
</dbReference>
<dbReference type="Pfam" id="PF00076">
    <property type="entry name" value="RRM_1"/>
    <property type="match status" value="3"/>
</dbReference>
<feature type="region of interest" description="Disordered" evidence="4">
    <location>
        <begin position="137"/>
        <end position="160"/>
    </location>
</feature>